<feature type="domain" description="EamA" evidence="8">
    <location>
        <begin position="227"/>
        <end position="366"/>
    </location>
</feature>
<dbReference type="Gramene" id="MELO3C008026.2.1">
    <property type="protein sequence ID" value="MELO3C008026.2.1"/>
    <property type="gene ID" value="MELO3C008026.2"/>
</dbReference>
<feature type="domain" description="EamA" evidence="8">
    <location>
        <begin position="53"/>
        <end position="184"/>
    </location>
</feature>
<dbReference type="InterPro" id="IPR037185">
    <property type="entry name" value="EmrE-like"/>
</dbReference>
<dbReference type="GO" id="GO:0016020">
    <property type="term" value="C:membrane"/>
    <property type="evidence" value="ECO:0007669"/>
    <property type="project" value="UniProtKB-SubCell"/>
</dbReference>
<evidence type="ECO:0000256" key="5">
    <source>
        <dbReference type="ARBA" id="ARBA00023136"/>
    </source>
</evidence>
<feature type="transmembrane region" description="Helical" evidence="6">
    <location>
        <begin position="52"/>
        <end position="69"/>
    </location>
</feature>
<reference evidence="9" key="1">
    <citation type="submission" date="2023-03" db="UniProtKB">
        <authorList>
            <consortium name="EnsemblPlants"/>
        </authorList>
    </citation>
    <scope>IDENTIFICATION</scope>
</reference>
<sequence length="403" mass="44845">STDPLFPSSAASLIPLFKATQISDSPNYHSSHIHRKKRKRKRKEKKMGSNKPYIVAVFIQITFAGMSLMSKAAFAAGMNTYIFLFYRQAAGSIILVPLTLILKGKEKRPLTLKHLCQIFVISLIGITLALDAYGVAINYTSATIGAAAFNCVPVTTFFFAVLLRMEKVNLKKAAGIAKVVGIMICIAGASILALYKGPYLKPLFTHQLFHHIHSQSHHSLNSHNKWMIGCFFLLVTSVSWGIWFVLQARFLKGYPHPMEFMCMQTLMSMVQSFIVAIVMERDPLEWKLGFNIRLFAVLYCGILVIGIANNAQCWVIREKGPVFQAMTTPLNLIATIIGSQFLFPDGTYLGSIIGAFLLVTSLYCVLWGKSKELVTPSNDVQLSPPQKETDQSTRRPEVNSSLV</sequence>
<evidence type="ECO:0000256" key="1">
    <source>
        <dbReference type="ARBA" id="ARBA00004141"/>
    </source>
</evidence>
<evidence type="ECO:0000256" key="7">
    <source>
        <dbReference type="SAM" id="MobiDB-lite"/>
    </source>
</evidence>
<organism evidence="9">
    <name type="scientific">Cucumis melo</name>
    <name type="common">Muskmelon</name>
    <dbReference type="NCBI Taxonomy" id="3656"/>
    <lineage>
        <taxon>Eukaryota</taxon>
        <taxon>Viridiplantae</taxon>
        <taxon>Streptophyta</taxon>
        <taxon>Embryophyta</taxon>
        <taxon>Tracheophyta</taxon>
        <taxon>Spermatophyta</taxon>
        <taxon>Magnoliopsida</taxon>
        <taxon>eudicotyledons</taxon>
        <taxon>Gunneridae</taxon>
        <taxon>Pentapetalae</taxon>
        <taxon>rosids</taxon>
        <taxon>fabids</taxon>
        <taxon>Cucurbitales</taxon>
        <taxon>Cucurbitaceae</taxon>
        <taxon>Benincaseae</taxon>
        <taxon>Cucumis</taxon>
    </lineage>
</organism>
<dbReference type="AlphaFoldDB" id="A0A9I9CT93"/>
<accession>A0A9I9CT93</accession>
<proteinExistence type="inferred from homology"/>
<feature type="transmembrane region" description="Helical" evidence="6">
    <location>
        <begin position="142"/>
        <end position="163"/>
    </location>
</feature>
<feature type="transmembrane region" description="Helical" evidence="6">
    <location>
        <begin position="81"/>
        <end position="102"/>
    </location>
</feature>
<protein>
    <recommendedName>
        <fullName evidence="6">WAT1-related protein</fullName>
    </recommendedName>
</protein>
<feature type="transmembrane region" description="Helical" evidence="6">
    <location>
        <begin position="226"/>
        <end position="246"/>
    </location>
</feature>
<keyword evidence="4 6" id="KW-1133">Transmembrane helix</keyword>
<dbReference type="PANTHER" id="PTHR31218">
    <property type="entry name" value="WAT1-RELATED PROTEIN"/>
    <property type="match status" value="1"/>
</dbReference>
<feature type="compositionally biased region" description="Basic and acidic residues" evidence="7">
    <location>
        <begin position="387"/>
        <end position="397"/>
    </location>
</feature>
<name>A0A9I9CT93_CUCME</name>
<dbReference type="SUPFAM" id="SSF103481">
    <property type="entry name" value="Multidrug resistance efflux transporter EmrE"/>
    <property type="match status" value="1"/>
</dbReference>
<feature type="transmembrane region" description="Helical" evidence="6">
    <location>
        <begin position="258"/>
        <end position="278"/>
    </location>
</feature>
<evidence type="ECO:0000313" key="9">
    <source>
        <dbReference type="EnsemblPlants" id="MELO3C008026.2.1"/>
    </source>
</evidence>
<evidence type="ECO:0000256" key="3">
    <source>
        <dbReference type="ARBA" id="ARBA00022692"/>
    </source>
</evidence>
<keyword evidence="3 6" id="KW-0812">Transmembrane</keyword>
<dbReference type="InterPro" id="IPR030184">
    <property type="entry name" value="WAT1-related"/>
</dbReference>
<dbReference type="GO" id="GO:0022857">
    <property type="term" value="F:transmembrane transporter activity"/>
    <property type="evidence" value="ECO:0007669"/>
    <property type="project" value="InterPro"/>
</dbReference>
<evidence type="ECO:0000256" key="2">
    <source>
        <dbReference type="ARBA" id="ARBA00007635"/>
    </source>
</evidence>
<feature type="transmembrane region" description="Helical" evidence="6">
    <location>
        <begin position="322"/>
        <end position="342"/>
    </location>
</feature>
<feature type="region of interest" description="Disordered" evidence="7">
    <location>
        <begin position="378"/>
        <end position="403"/>
    </location>
</feature>
<evidence type="ECO:0000259" key="8">
    <source>
        <dbReference type="Pfam" id="PF00892"/>
    </source>
</evidence>
<evidence type="ECO:0000256" key="4">
    <source>
        <dbReference type="ARBA" id="ARBA00022989"/>
    </source>
</evidence>
<evidence type="ECO:0000256" key="6">
    <source>
        <dbReference type="RuleBase" id="RU363077"/>
    </source>
</evidence>
<dbReference type="InterPro" id="IPR000620">
    <property type="entry name" value="EamA_dom"/>
</dbReference>
<feature type="region of interest" description="Disordered" evidence="7">
    <location>
        <begin position="25"/>
        <end position="48"/>
    </location>
</feature>
<feature type="transmembrane region" description="Helical" evidence="6">
    <location>
        <begin position="114"/>
        <end position="136"/>
    </location>
</feature>
<feature type="compositionally biased region" description="Basic residues" evidence="7">
    <location>
        <begin position="31"/>
        <end position="45"/>
    </location>
</feature>
<dbReference type="Pfam" id="PF00892">
    <property type="entry name" value="EamA"/>
    <property type="match status" value="2"/>
</dbReference>
<keyword evidence="5 6" id="KW-0472">Membrane</keyword>
<comment type="subcellular location">
    <subcellularLocation>
        <location evidence="1 6">Membrane</location>
        <topology evidence="1 6">Multi-pass membrane protein</topology>
    </subcellularLocation>
</comment>
<feature type="transmembrane region" description="Helical" evidence="6">
    <location>
        <begin position="175"/>
        <end position="195"/>
    </location>
</feature>
<feature type="transmembrane region" description="Helical" evidence="6">
    <location>
        <begin position="348"/>
        <end position="368"/>
    </location>
</feature>
<dbReference type="EnsemblPlants" id="MELO3C008026.2.1">
    <property type="protein sequence ID" value="MELO3C008026.2.1"/>
    <property type="gene ID" value="MELO3C008026.2"/>
</dbReference>
<feature type="transmembrane region" description="Helical" evidence="6">
    <location>
        <begin position="290"/>
        <end position="310"/>
    </location>
</feature>
<comment type="similarity">
    <text evidence="2 6">Belongs to the drug/metabolite transporter (DMT) superfamily. Plant drug/metabolite exporter (P-DME) (TC 2.A.7.4) family.</text>
</comment>